<dbReference type="EMBL" id="CAJHNH020002049">
    <property type="protein sequence ID" value="CAG5125405.1"/>
    <property type="molecule type" value="Genomic_DNA"/>
</dbReference>
<dbReference type="SMART" id="SM00248">
    <property type="entry name" value="ANK"/>
    <property type="match status" value="10"/>
</dbReference>
<feature type="repeat" description="ANK" evidence="3">
    <location>
        <begin position="177"/>
        <end position="209"/>
    </location>
</feature>
<dbReference type="SUPFAM" id="SSF48403">
    <property type="entry name" value="Ankyrin repeat"/>
    <property type="match status" value="2"/>
</dbReference>
<dbReference type="Pfam" id="PF12796">
    <property type="entry name" value="Ank_2"/>
    <property type="match status" value="2"/>
</dbReference>
<keyword evidence="1" id="KW-0677">Repeat</keyword>
<dbReference type="PANTHER" id="PTHR24193:SF121">
    <property type="entry name" value="ADA2A-CONTAINING COMPLEX COMPONENT 3, ISOFORM D"/>
    <property type="match status" value="1"/>
</dbReference>
<dbReference type="PRINTS" id="PR01415">
    <property type="entry name" value="ANKYRIN"/>
</dbReference>
<evidence type="ECO:0000256" key="1">
    <source>
        <dbReference type="ARBA" id="ARBA00022737"/>
    </source>
</evidence>
<comment type="caution">
    <text evidence="4">The sequence shown here is derived from an EMBL/GenBank/DDBJ whole genome shotgun (WGS) entry which is preliminary data.</text>
</comment>
<gene>
    <name evidence="4" type="ORF">CUNI_LOCUS10963</name>
</gene>
<keyword evidence="2 3" id="KW-0040">ANK repeat</keyword>
<dbReference type="GO" id="GO:0000976">
    <property type="term" value="F:transcription cis-regulatory region binding"/>
    <property type="evidence" value="ECO:0007669"/>
    <property type="project" value="TreeGrafter"/>
</dbReference>
<feature type="repeat" description="ANK" evidence="3">
    <location>
        <begin position="106"/>
        <end position="138"/>
    </location>
</feature>
<protein>
    <submittedName>
        <fullName evidence="4">Uncharacterized protein</fullName>
    </submittedName>
</protein>
<feature type="repeat" description="ANK" evidence="3">
    <location>
        <begin position="139"/>
        <end position="175"/>
    </location>
</feature>
<accession>A0A8S3ZC04</accession>
<sequence length="414" mass="45433">MDDGSLYYAVIENDFARLTELLQQGGNVDEFYEDTMNISSKSLLHVCCGKGHVECLKVLIEHGAQLDVRDKWGQTPLMYSVTIQFPEVAKVLLDADADLVSCQDRYGKAPLHCAVEAGSDELVQLLLQYGADINIRCHDGMTPLMMCCTADTDGKKVGVMKVLLEAGALIDLKDFRGKRTALHVAASSGNTQAVEMLIAAGADTNEIDKTLRTPLTLAENFMKIISLLVSAGADLNVNVTESCNPLLSATLLKSEPMISYFLSIGADPNIKFSSGVTPALVTSSTGDHQSLRSLIFYNANLTIKGSVYKRRKRIEYILDPFELAYMEGHLDLCVLMAKAGYNVSLTLANQENIPEEYKSILKWLIDKACNPRSLFEEAIFQIRECLGCRLVSGVESLPLPSAVRRSVLLTHILT</sequence>
<feature type="repeat" description="ANK" evidence="3">
    <location>
        <begin position="39"/>
        <end position="71"/>
    </location>
</feature>
<dbReference type="Proteomes" id="UP000678393">
    <property type="component" value="Unassembled WGS sequence"/>
</dbReference>
<dbReference type="InterPro" id="IPR036770">
    <property type="entry name" value="Ankyrin_rpt-contain_sf"/>
</dbReference>
<dbReference type="GO" id="GO:0045944">
    <property type="term" value="P:positive regulation of transcription by RNA polymerase II"/>
    <property type="evidence" value="ECO:0007669"/>
    <property type="project" value="TreeGrafter"/>
</dbReference>
<evidence type="ECO:0000256" key="3">
    <source>
        <dbReference type="PROSITE-ProRule" id="PRU00023"/>
    </source>
</evidence>
<name>A0A8S3ZC04_9EUPU</name>
<dbReference type="GO" id="GO:0005634">
    <property type="term" value="C:nucleus"/>
    <property type="evidence" value="ECO:0007669"/>
    <property type="project" value="TreeGrafter"/>
</dbReference>
<dbReference type="AlphaFoldDB" id="A0A8S3ZC04"/>
<evidence type="ECO:0000256" key="2">
    <source>
        <dbReference type="ARBA" id="ARBA00023043"/>
    </source>
</evidence>
<dbReference type="InterPro" id="IPR002110">
    <property type="entry name" value="Ankyrin_rpt"/>
</dbReference>
<evidence type="ECO:0000313" key="5">
    <source>
        <dbReference type="Proteomes" id="UP000678393"/>
    </source>
</evidence>
<reference evidence="4" key="1">
    <citation type="submission" date="2021-04" db="EMBL/GenBank/DDBJ databases">
        <authorList>
            <consortium name="Molecular Ecology Group"/>
        </authorList>
    </citation>
    <scope>NUCLEOTIDE SEQUENCE</scope>
</reference>
<dbReference type="PANTHER" id="PTHR24193">
    <property type="entry name" value="ANKYRIN REPEAT PROTEIN"/>
    <property type="match status" value="1"/>
</dbReference>
<proteinExistence type="predicted"/>
<evidence type="ECO:0000313" key="4">
    <source>
        <dbReference type="EMBL" id="CAG5125405.1"/>
    </source>
</evidence>
<dbReference type="Gene3D" id="1.25.40.20">
    <property type="entry name" value="Ankyrin repeat-containing domain"/>
    <property type="match status" value="3"/>
</dbReference>
<dbReference type="PROSITE" id="PS50088">
    <property type="entry name" value="ANK_REPEAT"/>
    <property type="match status" value="4"/>
</dbReference>
<organism evidence="4 5">
    <name type="scientific">Candidula unifasciata</name>
    <dbReference type="NCBI Taxonomy" id="100452"/>
    <lineage>
        <taxon>Eukaryota</taxon>
        <taxon>Metazoa</taxon>
        <taxon>Spiralia</taxon>
        <taxon>Lophotrochozoa</taxon>
        <taxon>Mollusca</taxon>
        <taxon>Gastropoda</taxon>
        <taxon>Heterobranchia</taxon>
        <taxon>Euthyneura</taxon>
        <taxon>Panpulmonata</taxon>
        <taxon>Eupulmonata</taxon>
        <taxon>Stylommatophora</taxon>
        <taxon>Helicina</taxon>
        <taxon>Helicoidea</taxon>
        <taxon>Geomitridae</taxon>
        <taxon>Candidula</taxon>
    </lineage>
</organism>
<dbReference type="InterPro" id="IPR050663">
    <property type="entry name" value="Ankyrin-SOCS_Box"/>
</dbReference>
<dbReference type="PROSITE" id="PS50297">
    <property type="entry name" value="ANK_REP_REGION"/>
    <property type="match status" value="3"/>
</dbReference>
<keyword evidence="5" id="KW-1185">Reference proteome</keyword>
<dbReference type="OrthoDB" id="9995210at2759"/>
<dbReference type="Pfam" id="PF13637">
    <property type="entry name" value="Ank_4"/>
    <property type="match status" value="1"/>
</dbReference>